<dbReference type="AlphaFoldDB" id="A0AAD1WBR7"/>
<evidence type="ECO:0000256" key="1">
    <source>
        <dbReference type="SAM" id="MobiDB-lite"/>
    </source>
</evidence>
<dbReference type="InterPro" id="IPR042566">
    <property type="entry name" value="L1_C"/>
</dbReference>
<gene>
    <name evidence="2" type="ORF">PECUL_23A040947</name>
</gene>
<dbReference type="EMBL" id="OW240917">
    <property type="protein sequence ID" value="CAH2303219.1"/>
    <property type="molecule type" value="Genomic_DNA"/>
</dbReference>
<proteinExistence type="predicted"/>
<name>A0AAD1WBR7_PELCU</name>
<feature type="region of interest" description="Disordered" evidence="1">
    <location>
        <begin position="1"/>
        <end position="79"/>
    </location>
</feature>
<accession>A0AAD1WBR7</accession>
<keyword evidence="3" id="KW-1185">Reference proteome</keyword>
<dbReference type="Proteomes" id="UP001295444">
    <property type="component" value="Chromosome 06"/>
</dbReference>
<evidence type="ECO:0000313" key="2">
    <source>
        <dbReference type="EMBL" id="CAH2303219.1"/>
    </source>
</evidence>
<dbReference type="Gene3D" id="3.30.250.20">
    <property type="entry name" value="L1 transposable element, C-terminal domain"/>
    <property type="match status" value="1"/>
</dbReference>
<evidence type="ECO:0000313" key="3">
    <source>
        <dbReference type="Proteomes" id="UP001295444"/>
    </source>
</evidence>
<sequence length="319" mass="35675">MGRKTKKLKPEKLHPGTHIGELWGKAQEASIPTMASLHGGCSDFYSESSDDAEGEPLQANPKLPLNQTQPPPPAATPTPVSMEAIRELMADHHKKISADVASIRDTLQGLNGRLGAVEHTTQVQDTHIKELQQEILALRNLSKQNDLRFAELEDKRRLKHLKIRGITDTVTDSELPHFVRRLLTFQAQRDRSAVLAVARLQQTYPFEGMNLMFYADLSGATLAWRRSLQQLTSLLREKHVIYRWGPAHTLTVTKGEDTHKIHCIQEAPMILGLLGLPQNALTQPTPKDRPRNPPSWETASAAEFVPRRQKESPTVTATT</sequence>
<protein>
    <submittedName>
        <fullName evidence="2">Uncharacterized protein</fullName>
    </submittedName>
</protein>
<feature type="region of interest" description="Disordered" evidence="1">
    <location>
        <begin position="280"/>
        <end position="319"/>
    </location>
</feature>
<reference evidence="2" key="1">
    <citation type="submission" date="2022-03" db="EMBL/GenBank/DDBJ databases">
        <authorList>
            <person name="Alioto T."/>
            <person name="Alioto T."/>
            <person name="Gomez Garrido J."/>
        </authorList>
    </citation>
    <scope>NUCLEOTIDE SEQUENCE</scope>
</reference>
<organism evidence="2 3">
    <name type="scientific">Pelobates cultripes</name>
    <name type="common">Western spadefoot toad</name>
    <dbReference type="NCBI Taxonomy" id="61616"/>
    <lineage>
        <taxon>Eukaryota</taxon>
        <taxon>Metazoa</taxon>
        <taxon>Chordata</taxon>
        <taxon>Craniata</taxon>
        <taxon>Vertebrata</taxon>
        <taxon>Euteleostomi</taxon>
        <taxon>Amphibia</taxon>
        <taxon>Batrachia</taxon>
        <taxon>Anura</taxon>
        <taxon>Pelobatoidea</taxon>
        <taxon>Pelobatidae</taxon>
        <taxon>Pelobates</taxon>
    </lineage>
</organism>